<comment type="caution">
    <text evidence="1">The sequence shown here is derived from an EMBL/GenBank/DDBJ whole genome shotgun (WGS) entry which is preliminary data.</text>
</comment>
<reference evidence="1 2" key="1">
    <citation type="submission" date="2017-11" db="EMBL/GenBank/DDBJ databases">
        <title>Evolution of Phototrophy in the Chloroflexi Phylum Driven by Horizontal Gene Transfer.</title>
        <authorList>
            <person name="Ward L.M."/>
            <person name="Hemp J."/>
            <person name="Shih P.M."/>
            <person name="Mcglynn S.E."/>
            <person name="Fischer W."/>
        </authorList>
    </citation>
    <scope>NUCLEOTIDE SEQUENCE [LARGE SCALE GENOMIC DNA]</scope>
    <source>
        <strain evidence="1">JP3_7</strain>
    </source>
</reference>
<dbReference type="AlphaFoldDB" id="A0A2M8Q6U3"/>
<dbReference type="EMBL" id="PGTN01001012">
    <property type="protein sequence ID" value="PJF45519.1"/>
    <property type="molecule type" value="Genomic_DNA"/>
</dbReference>
<protein>
    <submittedName>
        <fullName evidence="1">N-acyl-D-amino-acid deacylase</fullName>
    </submittedName>
</protein>
<organism evidence="1 2">
    <name type="scientific">Candidatus Thermofonsia Clade 3 bacterium</name>
    <dbReference type="NCBI Taxonomy" id="2364212"/>
    <lineage>
        <taxon>Bacteria</taxon>
        <taxon>Bacillati</taxon>
        <taxon>Chloroflexota</taxon>
        <taxon>Candidatus Thermofontia</taxon>
        <taxon>Candidatus Thermofonsia Clade 3</taxon>
    </lineage>
</organism>
<sequence length="131" mass="14214">GDFMSLLDGKTAQNVATFIPYANVRTLAMDPGEQRPNDYQRVDLQNLVRQGMAEGACGLSTGLDYVEQCFASTDELVAACQGMRAAQGVYVTHVRYALGTLEGVKEAVEIGRRAGVPVHISHLKGRNEEEV</sequence>
<dbReference type="InterPro" id="IPR032466">
    <property type="entry name" value="Metal_Hydrolase"/>
</dbReference>
<gene>
    <name evidence="1" type="ORF">CUN48_18475</name>
</gene>
<proteinExistence type="predicted"/>
<dbReference type="SUPFAM" id="SSF51556">
    <property type="entry name" value="Metallo-dependent hydrolases"/>
    <property type="match status" value="1"/>
</dbReference>
<name>A0A2M8Q6U3_9CHLR</name>
<dbReference type="Gene3D" id="3.20.20.140">
    <property type="entry name" value="Metal-dependent hydrolases"/>
    <property type="match status" value="1"/>
</dbReference>
<accession>A0A2M8Q6U3</accession>
<feature type="non-terminal residue" evidence="1">
    <location>
        <position position="1"/>
    </location>
</feature>
<feature type="non-terminal residue" evidence="1">
    <location>
        <position position="131"/>
    </location>
</feature>
<evidence type="ECO:0000313" key="2">
    <source>
        <dbReference type="Proteomes" id="UP000230790"/>
    </source>
</evidence>
<evidence type="ECO:0000313" key="1">
    <source>
        <dbReference type="EMBL" id="PJF45519.1"/>
    </source>
</evidence>
<dbReference type="Proteomes" id="UP000230790">
    <property type="component" value="Unassembled WGS sequence"/>
</dbReference>